<dbReference type="EMBL" id="LANX01000001">
    <property type="protein sequence ID" value="KJV69240.1"/>
    <property type="molecule type" value="Genomic_DNA"/>
</dbReference>
<organism evidence="2 3">
    <name type="scientific">Candidatus Neoehrlichia procyonis str. RAC413</name>
    <dbReference type="NCBI Taxonomy" id="1359163"/>
    <lineage>
        <taxon>Bacteria</taxon>
        <taxon>Pseudomonadati</taxon>
        <taxon>Pseudomonadota</taxon>
        <taxon>Alphaproteobacteria</taxon>
        <taxon>Rickettsiales</taxon>
        <taxon>Anaplasmataceae</taxon>
        <taxon>Candidatus Neoehrlichia</taxon>
    </lineage>
</organism>
<accession>A0A0F3NMH3</accession>
<gene>
    <name evidence="2" type="ORF">NLO413_0622</name>
</gene>
<dbReference type="AlphaFoldDB" id="A0A0F3NMH3"/>
<keyword evidence="3" id="KW-1185">Reference proteome</keyword>
<dbReference type="Proteomes" id="UP000033562">
    <property type="component" value="Unassembled WGS sequence"/>
</dbReference>
<feature type="transmembrane region" description="Helical" evidence="1">
    <location>
        <begin position="6"/>
        <end position="24"/>
    </location>
</feature>
<name>A0A0F3NMH3_9RICK</name>
<reference evidence="2 3" key="1">
    <citation type="submission" date="2015-02" db="EMBL/GenBank/DDBJ databases">
        <title>Genome Sequencing of Rickettsiales.</title>
        <authorList>
            <person name="Daugherty S.C."/>
            <person name="Su Q."/>
            <person name="Abolude K."/>
            <person name="Beier-Sexton M."/>
            <person name="Carlyon J.A."/>
            <person name="Carter R."/>
            <person name="Day N.P."/>
            <person name="Dumler S.J."/>
            <person name="Dyachenko V."/>
            <person name="Godinez A."/>
            <person name="Kurtti T.J."/>
            <person name="Lichay M."/>
            <person name="Mullins K.E."/>
            <person name="Ott S."/>
            <person name="Pappas-Brown V."/>
            <person name="Paris D.H."/>
            <person name="Patel P."/>
            <person name="Richards A.L."/>
            <person name="Sadzewicz L."/>
            <person name="Sears K."/>
            <person name="Seidman D."/>
            <person name="Sengamalay N."/>
            <person name="Stenos J."/>
            <person name="Tallon L.J."/>
            <person name="Vincent G."/>
            <person name="Fraser C.M."/>
            <person name="Munderloh U."/>
            <person name="Dunning-Hotopp J.C."/>
        </authorList>
    </citation>
    <scope>NUCLEOTIDE SEQUENCE [LARGE SCALE GENOMIC DNA]</scope>
    <source>
        <strain evidence="2 3">RAC413</strain>
    </source>
</reference>
<keyword evidence="1" id="KW-1133">Transmembrane helix</keyword>
<keyword evidence="1" id="KW-0812">Transmembrane</keyword>
<protein>
    <submittedName>
        <fullName evidence="2">Uncharacterized protein</fullName>
    </submittedName>
</protein>
<proteinExistence type="predicted"/>
<evidence type="ECO:0000313" key="3">
    <source>
        <dbReference type="Proteomes" id="UP000033562"/>
    </source>
</evidence>
<sequence>MRIYLWNNAVLMLWFCIGYDFYVVSNSKAKNFGGLFSIYYL</sequence>
<keyword evidence="1" id="KW-0472">Membrane</keyword>
<comment type="caution">
    <text evidence="2">The sequence shown here is derived from an EMBL/GenBank/DDBJ whole genome shotgun (WGS) entry which is preliminary data.</text>
</comment>
<evidence type="ECO:0000313" key="2">
    <source>
        <dbReference type="EMBL" id="KJV69240.1"/>
    </source>
</evidence>
<evidence type="ECO:0000256" key="1">
    <source>
        <dbReference type="SAM" id="Phobius"/>
    </source>
</evidence>